<accession>A0ABD0KDK0</accession>
<evidence type="ECO:0000313" key="1">
    <source>
        <dbReference type="EMBL" id="KAK7485203.1"/>
    </source>
</evidence>
<name>A0ABD0KDK0_9CAEN</name>
<gene>
    <name evidence="1" type="ORF">BaRGS_00023613</name>
</gene>
<dbReference type="InterPro" id="IPR053134">
    <property type="entry name" value="RNA-dir_DNA_polymerase"/>
</dbReference>
<dbReference type="Gene3D" id="3.10.10.10">
    <property type="entry name" value="HIV Type 1 Reverse Transcriptase, subunit A, domain 1"/>
    <property type="match status" value="1"/>
</dbReference>
<sequence length="116" mass="13130">MLRMGVIERTSSPYSAPIVLVKKKDRKMRFCIDYRQLNRVTVFDAEPQPDFHSADGRFRRRTSDLGLSCSRKKTASYNQRSTPAVSFCSPFPSGCRSFLGRKTWELISSVVLCSGG</sequence>
<dbReference type="InterPro" id="IPR043502">
    <property type="entry name" value="DNA/RNA_pol_sf"/>
</dbReference>
<reference evidence="1 2" key="1">
    <citation type="journal article" date="2023" name="Sci. Data">
        <title>Genome assembly of the Korean intertidal mud-creeper Batillaria attramentaria.</title>
        <authorList>
            <person name="Patra A.K."/>
            <person name="Ho P.T."/>
            <person name="Jun S."/>
            <person name="Lee S.J."/>
            <person name="Kim Y."/>
            <person name="Won Y.J."/>
        </authorList>
    </citation>
    <scope>NUCLEOTIDE SEQUENCE [LARGE SCALE GENOMIC DNA]</scope>
    <source>
        <strain evidence="1">Wonlab-2016</strain>
    </source>
</reference>
<proteinExistence type="predicted"/>
<dbReference type="Proteomes" id="UP001519460">
    <property type="component" value="Unassembled WGS sequence"/>
</dbReference>
<dbReference type="SUPFAM" id="SSF56672">
    <property type="entry name" value="DNA/RNA polymerases"/>
    <property type="match status" value="1"/>
</dbReference>
<protein>
    <submittedName>
        <fullName evidence="1">Uncharacterized protein</fullName>
    </submittedName>
</protein>
<dbReference type="EMBL" id="JACVVK020000198">
    <property type="protein sequence ID" value="KAK7485203.1"/>
    <property type="molecule type" value="Genomic_DNA"/>
</dbReference>
<dbReference type="PANTHER" id="PTHR24559">
    <property type="entry name" value="TRANSPOSON TY3-I GAG-POL POLYPROTEIN"/>
    <property type="match status" value="1"/>
</dbReference>
<comment type="caution">
    <text evidence="1">The sequence shown here is derived from an EMBL/GenBank/DDBJ whole genome shotgun (WGS) entry which is preliminary data.</text>
</comment>
<dbReference type="PANTHER" id="PTHR24559:SF454">
    <property type="entry name" value="RIBONUCLEASE H"/>
    <property type="match status" value="1"/>
</dbReference>
<evidence type="ECO:0000313" key="2">
    <source>
        <dbReference type="Proteomes" id="UP001519460"/>
    </source>
</evidence>
<keyword evidence="2" id="KW-1185">Reference proteome</keyword>
<dbReference type="AlphaFoldDB" id="A0ABD0KDK0"/>
<organism evidence="1 2">
    <name type="scientific">Batillaria attramentaria</name>
    <dbReference type="NCBI Taxonomy" id="370345"/>
    <lineage>
        <taxon>Eukaryota</taxon>
        <taxon>Metazoa</taxon>
        <taxon>Spiralia</taxon>
        <taxon>Lophotrochozoa</taxon>
        <taxon>Mollusca</taxon>
        <taxon>Gastropoda</taxon>
        <taxon>Caenogastropoda</taxon>
        <taxon>Sorbeoconcha</taxon>
        <taxon>Cerithioidea</taxon>
        <taxon>Batillariidae</taxon>
        <taxon>Batillaria</taxon>
    </lineage>
</organism>